<proteinExistence type="predicted"/>
<evidence type="ECO:0000313" key="1">
    <source>
        <dbReference type="EMBL" id="KAI6085322.1"/>
    </source>
</evidence>
<dbReference type="EMBL" id="MU394326">
    <property type="protein sequence ID" value="KAI6085322.1"/>
    <property type="molecule type" value="Genomic_DNA"/>
</dbReference>
<reference evidence="1 2" key="1">
    <citation type="journal article" date="2022" name="New Phytol.">
        <title>Ecological generalism drives hyperdiversity of secondary metabolite gene clusters in xylarialean endophytes.</title>
        <authorList>
            <person name="Franco M.E.E."/>
            <person name="Wisecaver J.H."/>
            <person name="Arnold A.E."/>
            <person name="Ju Y.M."/>
            <person name="Slot J.C."/>
            <person name="Ahrendt S."/>
            <person name="Moore L.P."/>
            <person name="Eastman K.E."/>
            <person name="Scott K."/>
            <person name="Konkel Z."/>
            <person name="Mondo S.J."/>
            <person name="Kuo A."/>
            <person name="Hayes R.D."/>
            <person name="Haridas S."/>
            <person name="Andreopoulos B."/>
            <person name="Riley R."/>
            <person name="LaButti K."/>
            <person name="Pangilinan J."/>
            <person name="Lipzen A."/>
            <person name="Amirebrahimi M."/>
            <person name="Yan J."/>
            <person name="Adam C."/>
            <person name="Keymanesh K."/>
            <person name="Ng V."/>
            <person name="Louie K."/>
            <person name="Northen T."/>
            <person name="Drula E."/>
            <person name="Henrissat B."/>
            <person name="Hsieh H.M."/>
            <person name="Youens-Clark K."/>
            <person name="Lutzoni F."/>
            <person name="Miadlikowska J."/>
            <person name="Eastwood D.C."/>
            <person name="Hamelin R.C."/>
            <person name="Grigoriev I.V."/>
            <person name="U'Ren J.M."/>
        </authorList>
    </citation>
    <scope>NUCLEOTIDE SEQUENCE [LARGE SCALE GENOMIC DNA]</scope>
    <source>
        <strain evidence="1 2">ER1909</strain>
    </source>
</reference>
<keyword evidence="2" id="KW-1185">Reference proteome</keyword>
<accession>A0ACC0CXU3</accession>
<evidence type="ECO:0000313" key="2">
    <source>
        <dbReference type="Proteomes" id="UP001497680"/>
    </source>
</evidence>
<organism evidence="1 2">
    <name type="scientific">Hypoxylon rubiginosum</name>
    <dbReference type="NCBI Taxonomy" id="110542"/>
    <lineage>
        <taxon>Eukaryota</taxon>
        <taxon>Fungi</taxon>
        <taxon>Dikarya</taxon>
        <taxon>Ascomycota</taxon>
        <taxon>Pezizomycotina</taxon>
        <taxon>Sordariomycetes</taxon>
        <taxon>Xylariomycetidae</taxon>
        <taxon>Xylariales</taxon>
        <taxon>Hypoxylaceae</taxon>
        <taxon>Hypoxylon</taxon>
    </lineage>
</organism>
<gene>
    <name evidence="1" type="ORF">F4821DRAFT_240782</name>
</gene>
<name>A0ACC0CXU3_9PEZI</name>
<dbReference type="Proteomes" id="UP001497680">
    <property type="component" value="Unassembled WGS sequence"/>
</dbReference>
<protein>
    <submittedName>
        <fullName evidence="1">Uncharacterized protein</fullName>
    </submittedName>
</protein>
<comment type="caution">
    <text evidence="1">The sequence shown here is derived from an EMBL/GenBank/DDBJ whole genome shotgun (WGS) entry which is preliminary data.</text>
</comment>
<sequence>MAVDTIASTDGDSICSLESPANTATSNDELNPNQSATSKNELDPNQSAICKEHVKIHPDSPESLEDMFQLMKEDKHEVIGHAGEAIIQALKSTMMLASLTSNEQRAKHFINEVDVIAPFNMAPKDFAYELRETFVTIASYTSPRSALQDVLVKAFDLLAADKWRYIESIGIEVREAWNLQPCPWGDDSDGLQYTDSEWINFTSFLARLFSEKIINWMNFPMWEMSNGLEYPLSDVKGAADIDQPVADTRIRVAAEWIFQSAPRLLLESLRGFPLSLPEKERDCHLYRCGPLYPHEAGKEAYSLQRWCFWKRRFLEMRAEVKEDLYDIIDDAVMTMRKAEIELGELASKGRVEKETQTDPELNLEPKSPVEAELHPDTSESMDTKATTKPEKGKEIEIRISHGDMPTKCEVHVKKRSDLDIKLVVE</sequence>